<dbReference type="Gramene" id="ERN13947">
    <property type="protein sequence ID" value="ERN13947"/>
    <property type="gene ID" value="AMTR_s00021p00133720"/>
</dbReference>
<sequence>MFKCDTSCEKQMSAIIKANKDKKSTKQKMVEEIVLRSQSGMGGSEDEFEAPSSFMRRTSSDNVYCQQRGIDIDEQQ</sequence>
<dbReference type="AlphaFoldDB" id="W1PV87"/>
<dbReference type="EMBL" id="KI392560">
    <property type="protein sequence ID" value="ERN13947.1"/>
    <property type="molecule type" value="Genomic_DNA"/>
</dbReference>
<name>W1PV87_AMBTC</name>
<protein>
    <submittedName>
        <fullName evidence="1">Uncharacterized protein</fullName>
    </submittedName>
</protein>
<gene>
    <name evidence="1" type="ORF">AMTR_s00021p00133720</name>
</gene>
<evidence type="ECO:0000313" key="1">
    <source>
        <dbReference type="EMBL" id="ERN13947.1"/>
    </source>
</evidence>
<proteinExistence type="predicted"/>
<dbReference type="Proteomes" id="UP000017836">
    <property type="component" value="Unassembled WGS sequence"/>
</dbReference>
<reference evidence="2" key="1">
    <citation type="journal article" date="2013" name="Science">
        <title>The Amborella genome and the evolution of flowering plants.</title>
        <authorList>
            <consortium name="Amborella Genome Project"/>
        </authorList>
    </citation>
    <scope>NUCLEOTIDE SEQUENCE [LARGE SCALE GENOMIC DNA]</scope>
</reference>
<accession>W1PV87</accession>
<dbReference type="HOGENOM" id="CLU_2657755_0_0_1"/>
<keyword evidence="2" id="KW-1185">Reference proteome</keyword>
<evidence type="ECO:0000313" key="2">
    <source>
        <dbReference type="Proteomes" id="UP000017836"/>
    </source>
</evidence>
<organism evidence="1 2">
    <name type="scientific">Amborella trichopoda</name>
    <dbReference type="NCBI Taxonomy" id="13333"/>
    <lineage>
        <taxon>Eukaryota</taxon>
        <taxon>Viridiplantae</taxon>
        <taxon>Streptophyta</taxon>
        <taxon>Embryophyta</taxon>
        <taxon>Tracheophyta</taxon>
        <taxon>Spermatophyta</taxon>
        <taxon>Magnoliopsida</taxon>
        <taxon>Amborellales</taxon>
        <taxon>Amborellaceae</taxon>
        <taxon>Amborella</taxon>
    </lineage>
</organism>